<gene>
    <name evidence="1" type="ORF">AYI69_g1638</name>
</gene>
<evidence type="ECO:0000313" key="2">
    <source>
        <dbReference type="Proteomes" id="UP000187429"/>
    </source>
</evidence>
<dbReference type="AlphaFoldDB" id="A0A1R1YPQ1"/>
<evidence type="ECO:0000313" key="1">
    <source>
        <dbReference type="EMBL" id="OMJ28878.1"/>
    </source>
</evidence>
<dbReference type="EMBL" id="LSSM01000448">
    <property type="protein sequence ID" value="OMJ28878.1"/>
    <property type="molecule type" value="Genomic_DNA"/>
</dbReference>
<protein>
    <submittedName>
        <fullName evidence="1">Uncharacterized protein</fullName>
    </submittedName>
</protein>
<accession>A0A1R1YPQ1</accession>
<organism evidence="1 2">
    <name type="scientific">Smittium culicis</name>
    <dbReference type="NCBI Taxonomy" id="133412"/>
    <lineage>
        <taxon>Eukaryota</taxon>
        <taxon>Fungi</taxon>
        <taxon>Fungi incertae sedis</taxon>
        <taxon>Zoopagomycota</taxon>
        <taxon>Kickxellomycotina</taxon>
        <taxon>Harpellomycetes</taxon>
        <taxon>Harpellales</taxon>
        <taxon>Legeriomycetaceae</taxon>
        <taxon>Smittium</taxon>
    </lineage>
</organism>
<reference evidence="2" key="1">
    <citation type="submission" date="2017-01" db="EMBL/GenBank/DDBJ databases">
        <authorList>
            <person name="Wang Y."/>
            <person name="White M."/>
            <person name="Kvist S."/>
            <person name="Moncalvo J.-M."/>
        </authorList>
    </citation>
    <scope>NUCLEOTIDE SEQUENCE [LARGE SCALE GENOMIC DNA]</scope>
    <source>
        <strain evidence="2">ID-206-W2</strain>
    </source>
</reference>
<comment type="caution">
    <text evidence="1">The sequence shown here is derived from an EMBL/GenBank/DDBJ whole genome shotgun (WGS) entry which is preliminary data.</text>
</comment>
<name>A0A1R1YPQ1_9FUNG</name>
<dbReference type="Proteomes" id="UP000187429">
    <property type="component" value="Unassembled WGS sequence"/>
</dbReference>
<proteinExistence type="predicted"/>
<keyword evidence="2" id="KW-1185">Reference proteome</keyword>
<sequence>MVVYGIEGREERWGGGVTGRFGRGLEERVEAALLGLLEPNVEFFAGFSDPFAAESVFVAHELADGVDVGGFPDEVDGGGIGDVRVDEQLARGLVVEVGGHGDVGVEVVEHGFDVPVLLDEVERRLGADVLELFGVVAAEEDAEVDELLELELEAVEHALQAELEDRQLLRLAERQTAQQHGRAETQRVHVLARGRPHVARFRKLRAHRLRLARRLHVRHAHQLKQPLAVAHVLRLFCPSCPRTAMRNWYSDIDASMATLRPTYDFSSVCFWTYGA</sequence>